<reference evidence="2" key="3">
    <citation type="submission" date="2025-09" db="UniProtKB">
        <authorList>
            <consortium name="Ensembl"/>
        </authorList>
    </citation>
    <scope>IDENTIFICATION</scope>
</reference>
<reference evidence="2 3" key="1">
    <citation type="submission" date="2018-10" db="EMBL/GenBank/DDBJ databases">
        <title>Improved assembly of the deer mouse Peromyscus maniculatus genome.</title>
        <authorList>
            <person name="Lassance J.-M."/>
            <person name="Hoekstra H.E."/>
        </authorList>
    </citation>
    <scope>NUCLEOTIDE SEQUENCE [LARGE SCALE GENOMIC DNA]</scope>
</reference>
<dbReference type="Proteomes" id="UP000694547">
    <property type="component" value="Chromosome 1"/>
</dbReference>
<evidence type="ECO:0000313" key="2">
    <source>
        <dbReference type="Ensembl" id="ENSPEMP00000002184.1"/>
    </source>
</evidence>
<evidence type="ECO:0000313" key="3">
    <source>
        <dbReference type="Proteomes" id="UP000694547"/>
    </source>
</evidence>
<proteinExistence type="predicted"/>
<name>A0A8C8T5G0_PERMB</name>
<organism evidence="2 3">
    <name type="scientific">Peromyscus maniculatus bairdii</name>
    <name type="common">Prairie deer mouse</name>
    <dbReference type="NCBI Taxonomy" id="230844"/>
    <lineage>
        <taxon>Eukaryota</taxon>
        <taxon>Metazoa</taxon>
        <taxon>Chordata</taxon>
        <taxon>Craniata</taxon>
        <taxon>Vertebrata</taxon>
        <taxon>Euteleostomi</taxon>
        <taxon>Mammalia</taxon>
        <taxon>Eutheria</taxon>
        <taxon>Euarchontoglires</taxon>
        <taxon>Glires</taxon>
        <taxon>Rodentia</taxon>
        <taxon>Myomorpha</taxon>
        <taxon>Muroidea</taxon>
        <taxon>Cricetidae</taxon>
        <taxon>Neotominae</taxon>
        <taxon>Peromyscus</taxon>
    </lineage>
</organism>
<dbReference type="InterPro" id="IPR036051">
    <property type="entry name" value="KRAB_dom_sf"/>
</dbReference>
<dbReference type="InterPro" id="IPR001909">
    <property type="entry name" value="KRAB"/>
</dbReference>
<gene>
    <name evidence="2" type="primary">Zfp82</name>
</gene>
<sequence>MARVSVMFSDVSIAFSREEWEYLDLSQRDLYKDVMMENYRNVASLGYFISKPDVISLLEQGKEPWKVVRRRRRNPARHGGADL</sequence>
<feature type="domain" description="KRAB" evidence="1">
    <location>
        <begin position="6"/>
        <end position="77"/>
    </location>
</feature>
<dbReference type="AlphaFoldDB" id="A0A8C8T5G0"/>
<dbReference type="PROSITE" id="PS50805">
    <property type="entry name" value="KRAB"/>
    <property type="match status" value="1"/>
</dbReference>
<dbReference type="PANTHER" id="PTHR23232:SF117">
    <property type="entry name" value="KRAB DOMAIN-CONTAINING PROTEIN"/>
    <property type="match status" value="1"/>
</dbReference>
<dbReference type="PANTHER" id="PTHR23232">
    <property type="entry name" value="KRAB DOMAIN C2H2 ZINC FINGER"/>
    <property type="match status" value="1"/>
</dbReference>
<keyword evidence="3" id="KW-1185">Reference proteome</keyword>
<dbReference type="InterPro" id="IPR050169">
    <property type="entry name" value="Krueppel_C2H2_ZnF"/>
</dbReference>
<reference evidence="2" key="2">
    <citation type="submission" date="2025-08" db="UniProtKB">
        <authorList>
            <consortium name="Ensembl"/>
        </authorList>
    </citation>
    <scope>IDENTIFICATION</scope>
</reference>
<dbReference type="GO" id="GO:0006355">
    <property type="term" value="P:regulation of DNA-templated transcription"/>
    <property type="evidence" value="ECO:0007669"/>
    <property type="project" value="InterPro"/>
</dbReference>
<protein>
    <submittedName>
        <fullName evidence="2">Zinc finger protein 82</fullName>
    </submittedName>
</protein>
<dbReference type="GeneTree" id="ENSGT00940000162531"/>
<dbReference type="SUPFAM" id="SSF109640">
    <property type="entry name" value="KRAB domain (Kruppel-associated box)"/>
    <property type="match status" value="1"/>
</dbReference>
<accession>A0A8C8T5G0</accession>
<dbReference type="Pfam" id="PF01352">
    <property type="entry name" value="KRAB"/>
    <property type="match status" value="1"/>
</dbReference>
<dbReference type="Gene3D" id="6.10.140.140">
    <property type="match status" value="1"/>
</dbReference>
<evidence type="ECO:0000259" key="1">
    <source>
        <dbReference type="PROSITE" id="PS50805"/>
    </source>
</evidence>
<dbReference type="Ensembl" id="ENSPEMT00000002800.2">
    <property type="protein sequence ID" value="ENSPEMP00000002184.1"/>
    <property type="gene ID" value="ENSPEMG00000002145.2"/>
</dbReference>
<dbReference type="CDD" id="cd07765">
    <property type="entry name" value="KRAB_A-box"/>
    <property type="match status" value="1"/>
</dbReference>
<dbReference type="SMART" id="SM00349">
    <property type="entry name" value="KRAB"/>
    <property type="match status" value="1"/>
</dbReference>